<dbReference type="EMBL" id="LIAE01007518">
    <property type="protein sequence ID" value="PAV78782.1"/>
    <property type="molecule type" value="Genomic_DNA"/>
</dbReference>
<dbReference type="AlphaFoldDB" id="A0A2A2KY25"/>
<dbReference type="STRING" id="2018661.A0A2A2KY25"/>
<protein>
    <submittedName>
        <fullName evidence="2">Uncharacterized protein</fullName>
    </submittedName>
</protein>
<evidence type="ECO:0000313" key="3">
    <source>
        <dbReference type="Proteomes" id="UP000218231"/>
    </source>
</evidence>
<organism evidence="2 3">
    <name type="scientific">Diploscapter pachys</name>
    <dbReference type="NCBI Taxonomy" id="2018661"/>
    <lineage>
        <taxon>Eukaryota</taxon>
        <taxon>Metazoa</taxon>
        <taxon>Ecdysozoa</taxon>
        <taxon>Nematoda</taxon>
        <taxon>Chromadorea</taxon>
        <taxon>Rhabditida</taxon>
        <taxon>Rhabditina</taxon>
        <taxon>Rhabditomorpha</taxon>
        <taxon>Rhabditoidea</taxon>
        <taxon>Rhabditidae</taxon>
        <taxon>Diploscapter</taxon>
    </lineage>
</organism>
<name>A0A2A2KY25_9BILA</name>
<keyword evidence="3" id="KW-1185">Reference proteome</keyword>
<comment type="caution">
    <text evidence="2">The sequence shown here is derived from an EMBL/GenBank/DDBJ whole genome shotgun (WGS) entry which is preliminary data.</text>
</comment>
<evidence type="ECO:0000256" key="1">
    <source>
        <dbReference type="SAM" id="MobiDB-lite"/>
    </source>
</evidence>
<feature type="region of interest" description="Disordered" evidence="1">
    <location>
        <begin position="81"/>
        <end position="120"/>
    </location>
</feature>
<dbReference type="Proteomes" id="UP000218231">
    <property type="component" value="Unassembled WGS sequence"/>
</dbReference>
<proteinExistence type="predicted"/>
<reference evidence="2 3" key="1">
    <citation type="journal article" date="2017" name="Curr. Biol.">
        <title>Genome architecture and evolution of a unichromosomal asexual nematode.</title>
        <authorList>
            <person name="Fradin H."/>
            <person name="Zegar C."/>
            <person name="Gutwein M."/>
            <person name="Lucas J."/>
            <person name="Kovtun M."/>
            <person name="Corcoran D."/>
            <person name="Baugh L.R."/>
            <person name="Kiontke K."/>
            <person name="Gunsalus K."/>
            <person name="Fitch D.H."/>
            <person name="Piano F."/>
        </authorList>
    </citation>
    <scope>NUCLEOTIDE SEQUENCE [LARGE SCALE GENOMIC DNA]</scope>
    <source>
        <strain evidence="2">PF1309</strain>
    </source>
</reference>
<accession>A0A2A2KY25</accession>
<evidence type="ECO:0000313" key="2">
    <source>
        <dbReference type="EMBL" id="PAV78782.1"/>
    </source>
</evidence>
<gene>
    <name evidence="2" type="ORF">WR25_07278</name>
</gene>
<sequence>MAVDDKFVPRIVEWEGGGCTVIQGVLENVKNMMSKIKNAQVHHLICLKSNDALEYASIRDVSVSEQLELFRILLESRHSSRMKGRTSVSSHSPRGVKDGTNRPNASGSNVSENPLILPPTPRSYEIRSGRKHLFPQRRVIVVDFQDPISGISLRAGEIVRACGFSGECYVVENGRRQRAAIPVSFTERSALPPDL</sequence>
<dbReference type="OrthoDB" id="5872781at2759"/>
<feature type="compositionally biased region" description="Polar residues" evidence="1">
    <location>
        <begin position="101"/>
        <end position="112"/>
    </location>
</feature>